<evidence type="ECO:0000313" key="8">
    <source>
        <dbReference type="Proteomes" id="UP001220064"/>
    </source>
</evidence>
<keyword evidence="8" id="KW-1185">Reference proteome</keyword>
<evidence type="ECO:0000256" key="4">
    <source>
        <dbReference type="RuleBase" id="RU000639"/>
    </source>
</evidence>
<dbReference type="InterPro" id="IPR009012">
    <property type="entry name" value="GrpE_head"/>
</dbReference>
<dbReference type="SUPFAM" id="SSF58014">
    <property type="entry name" value="Coiled-coil domain of nucleotide exchange factor GrpE"/>
    <property type="match status" value="1"/>
</dbReference>
<dbReference type="EMBL" id="CP063189">
    <property type="protein sequence ID" value="WCZ33304.1"/>
    <property type="molecule type" value="Genomic_DNA"/>
</dbReference>
<organism evidence="7 8">
    <name type="scientific">Corynebacterium massiliense DSM 45435</name>
    <dbReference type="NCBI Taxonomy" id="1121364"/>
    <lineage>
        <taxon>Bacteria</taxon>
        <taxon>Bacillati</taxon>
        <taxon>Actinomycetota</taxon>
        <taxon>Actinomycetes</taxon>
        <taxon>Mycobacteriales</taxon>
        <taxon>Corynebacteriaceae</taxon>
        <taxon>Corynebacterium</taxon>
    </lineage>
</organism>
<dbReference type="HAMAP" id="MF_01151">
    <property type="entry name" value="GrpE"/>
    <property type="match status" value="1"/>
</dbReference>
<dbReference type="Gene3D" id="2.30.22.10">
    <property type="entry name" value="Head domain of nucleotide exchange factor GrpE"/>
    <property type="match status" value="1"/>
</dbReference>
<dbReference type="RefSeq" id="WP_022863018.1">
    <property type="nucleotide sequence ID" value="NZ_ATVG01000005.1"/>
</dbReference>
<protein>
    <recommendedName>
        <fullName evidence="3 4">Protein GrpE</fullName>
    </recommendedName>
    <alternativeName>
        <fullName evidence="3">HSP-70 cofactor</fullName>
    </alternativeName>
</protein>
<comment type="similarity">
    <text evidence="1 3 5">Belongs to the GrpE family.</text>
</comment>
<feature type="compositionally biased region" description="Acidic residues" evidence="6">
    <location>
        <begin position="33"/>
        <end position="49"/>
    </location>
</feature>
<dbReference type="Proteomes" id="UP001220064">
    <property type="component" value="Chromosome"/>
</dbReference>
<comment type="function">
    <text evidence="3 4">Participates actively in the response to hyperosmotic and heat shock by preventing the aggregation of stress-denatured proteins, in association with DnaK and GrpE. It is the nucleotide exchange factor for DnaK and may function as a thermosensor. Unfolded proteins bind initially to DnaJ; upon interaction with the DnaJ-bound protein, DnaK hydrolyzes its bound ATP, resulting in the formation of a stable complex. GrpE releases ADP from DnaK; ATP binding to DnaK triggers the release of the substrate protein, thus completing the reaction cycle. Several rounds of ATP-dependent interactions between DnaJ, DnaK and GrpE are required for fully efficient folding.</text>
</comment>
<evidence type="ECO:0000256" key="6">
    <source>
        <dbReference type="SAM" id="MobiDB-lite"/>
    </source>
</evidence>
<gene>
    <name evidence="3" type="primary">grpE</name>
    <name evidence="7" type="ORF">CMASS_09460</name>
</gene>
<dbReference type="CDD" id="cd00446">
    <property type="entry name" value="GrpE"/>
    <property type="match status" value="1"/>
</dbReference>
<name>A0ABY7U9D8_9CORY</name>
<dbReference type="InterPro" id="IPR013805">
    <property type="entry name" value="GrpE_CC"/>
</dbReference>
<reference evidence="7 8" key="1">
    <citation type="submission" date="2020-10" db="EMBL/GenBank/DDBJ databases">
        <title>Complete genome sequence of Corynebacterium massiliense DSM 45435, type strain of Corynebacterium massiliense.</title>
        <authorList>
            <person name="Busche T."/>
            <person name="Kalinowski J."/>
            <person name="Ruckert C."/>
        </authorList>
    </citation>
    <scope>NUCLEOTIDE SEQUENCE [LARGE SCALE GENOMIC DNA]</scope>
    <source>
        <strain evidence="7 8">DSM 45435</strain>
    </source>
</reference>
<keyword evidence="3" id="KW-0963">Cytoplasm</keyword>
<comment type="subunit">
    <text evidence="3">Homodimer.</text>
</comment>
<dbReference type="NCBIfam" id="NF010761">
    <property type="entry name" value="PRK14164.1"/>
    <property type="match status" value="1"/>
</dbReference>
<dbReference type="PRINTS" id="PR00773">
    <property type="entry name" value="GRPEPROTEIN"/>
</dbReference>
<evidence type="ECO:0000313" key="7">
    <source>
        <dbReference type="EMBL" id="WCZ33304.1"/>
    </source>
</evidence>
<evidence type="ECO:0000256" key="1">
    <source>
        <dbReference type="ARBA" id="ARBA00009054"/>
    </source>
</evidence>
<dbReference type="InterPro" id="IPR000740">
    <property type="entry name" value="GrpE"/>
</dbReference>
<feature type="compositionally biased region" description="Low complexity" evidence="6">
    <location>
        <begin position="73"/>
        <end position="89"/>
    </location>
</feature>
<accession>A0ABY7U9D8</accession>
<evidence type="ECO:0000256" key="2">
    <source>
        <dbReference type="ARBA" id="ARBA00023186"/>
    </source>
</evidence>
<dbReference type="Gene3D" id="3.90.20.20">
    <property type="match status" value="1"/>
</dbReference>
<sequence length="239" mass="25481">MTQSNGMPGMSDNPGAPENTDDEVTSADRAEFAEAEAEAEADADPDADAEPGVAAADPEAEAKLADAVDTEQDAAAAAEDATADQAVEDGAAVGSSASDLEAQLAERTEDLQRLNAEYTNYRRRTERDRQTVIDNAKGQVLSQFLPVLDDLELARKHGDLDDGPLKAISDKLQGVLDSQNLTPFGEEGEEFDPEVHEAVQDLSSGDDKVVGTVLRRGYRVGKKLVRNALVIIDDPQDSE</sequence>
<proteinExistence type="inferred from homology"/>
<dbReference type="SUPFAM" id="SSF51064">
    <property type="entry name" value="Head domain of nucleotide exchange factor GrpE"/>
    <property type="match status" value="1"/>
</dbReference>
<feature type="region of interest" description="Disordered" evidence="6">
    <location>
        <begin position="1"/>
        <end position="101"/>
    </location>
</feature>
<keyword evidence="3 4" id="KW-0346">Stress response</keyword>
<dbReference type="Pfam" id="PF01025">
    <property type="entry name" value="GrpE"/>
    <property type="match status" value="1"/>
</dbReference>
<keyword evidence="2 3" id="KW-0143">Chaperone</keyword>
<dbReference type="PROSITE" id="PS01071">
    <property type="entry name" value="GRPE"/>
    <property type="match status" value="1"/>
</dbReference>
<comment type="subcellular location">
    <subcellularLocation>
        <location evidence="3">Cytoplasm</location>
    </subcellularLocation>
</comment>
<dbReference type="PANTHER" id="PTHR21237:SF23">
    <property type="entry name" value="GRPE PROTEIN HOMOLOG, MITOCHONDRIAL"/>
    <property type="match status" value="1"/>
</dbReference>
<evidence type="ECO:0000256" key="3">
    <source>
        <dbReference type="HAMAP-Rule" id="MF_01151"/>
    </source>
</evidence>
<evidence type="ECO:0000256" key="5">
    <source>
        <dbReference type="RuleBase" id="RU004478"/>
    </source>
</evidence>
<dbReference type="PANTHER" id="PTHR21237">
    <property type="entry name" value="GRPE PROTEIN"/>
    <property type="match status" value="1"/>
</dbReference>